<keyword evidence="2 5" id="KW-0436">Ligase</keyword>
<evidence type="ECO:0000256" key="4">
    <source>
        <dbReference type="ARBA" id="ARBA00022840"/>
    </source>
</evidence>
<evidence type="ECO:0000259" key="6">
    <source>
        <dbReference type="Pfam" id="PF00501"/>
    </source>
</evidence>
<dbReference type="EC" id="6.2.1.1" evidence="5"/>
<dbReference type="Pfam" id="PF16177">
    <property type="entry name" value="ACAS_N"/>
    <property type="match status" value="1"/>
</dbReference>
<dbReference type="InterPro" id="IPR000873">
    <property type="entry name" value="AMP-dep_synth/lig_dom"/>
</dbReference>
<evidence type="ECO:0000256" key="5">
    <source>
        <dbReference type="RuleBase" id="RU361147"/>
    </source>
</evidence>
<keyword evidence="3 5" id="KW-0547">Nucleotide-binding</keyword>
<dbReference type="NCBIfam" id="TIGR02188">
    <property type="entry name" value="Ac_CoA_lig_AcsA"/>
    <property type="match status" value="1"/>
</dbReference>
<comment type="similarity">
    <text evidence="1 5">Belongs to the ATP-dependent AMP-binding enzyme family.</text>
</comment>
<evidence type="ECO:0000256" key="1">
    <source>
        <dbReference type="ARBA" id="ARBA00006432"/>
    </source>
</evidence>
<accession>A0ABR1CW62</accession>
<evidence type="ECO:0000259" key="8">
    <source>
        <dbReference type="Pfam" id="PF16177"/>
    </source>
</evidence>
<name>A0ABR1CW62_NECAM</name>
<proteinExistence type="inferred from homology"/>
<dbReference type="InterPro" id="IPR032387">
    <property type="entry name" value="ACAS_N"/>
</dbReference>
<evidence type="ECO:0000259" key="7">
    <source>
        <dbReference type="Pfam" id="PF13193"/>
    </source>
</evidence>
<evidence type="ECO:0000313" key="9">
    <source>
        <dbReference type="EMBL" id="KAK6742554.1"/>
    </source>
</evidence>
<evidence type="ECO:0000313" key="10">
    <source>
        <dbReference type="Proteomes" id="UP001303046"/>
    </source>
</evidence>
<dbReference type="NCBIfam" id="NF001208">
    <property type="entry name" value="PRK00174.1"/>
    <property type="match status" value="1"/>
</dbReference>
<keyword evidence="4 5" id="KW-0067">ATP-binding</keyword>
<dbReference type="PROSITE" id="PS00455">
    <property type="entry name" value="AMP_BINDING"/>
    <property type="match status" value="1"/>
</dbReference>
<protein>
    <recommendedName>
        <fullName evidence="5">Acetyl-coenzyme A synthetase</fullName>
        <ecNumber evidence="5">6.2.1.1</ecNumber>
    </recommendedName>
</protein>
<dbReference type="InterPro" id="IPR020845">
    <property type="entry name" value="AMP-binding_CS"/>
</dbReference>
<dbReference type="Gene3D" id="3.40.50.12780">
    <property type="entry name" value="N-terminal domain of ligase-like"/>
    <property type="match status" value="1"/>
</dbReference>
<dbReference type="Pfam" id="PF00501">
    <property type="entry name" value="AMP-binding"/>
    <property type="match status" value="1"/>
</dbReference>
<dbReference type="Pfam" id="PF13193">
    <property type="entry name" value="AMP-binding_C"/>
    <property type="match status" value="1"/>
</dbReference>
<dbReference type="InterPro" id="IPR025110">
    <property type="entry name" value="AMP-bd_C"/>
</dbReference>
<dbReference type="InterPro" id="IPR042099">
    <property type="entry name" value="ANL_N_sf"/>
</dbReference>
<evidence type="ECO:0000256" key="3">
    <source>
        <dbReference type="ARBA" id="ARBA00022741"/>
    </source>
</evidence>
<dbReference type="Proteomes" id="UP001303046">
    <property type="component" value="Unassembled WGS sequence"/>
</dbReference>
<dbReference type="SUPFAM" id="SSF56801">
    <property type="entry name" value="Acetyl-CoA synthetase-like"/>
    <property type="match status" value="1"/>
</dbReference>
<dbReference type="InterPro" id="IPR045851">
    <property type="entry name" value="AMP-bd_C_sf"/>
</dbReference>
<keyword evidence="10" id="KW-1185">Reference proteome</keyword>
<organism evidence="9 10">
    <name type="scientific">Necator americanus</name>
    <name type="common">Human hookworm</name>
    <dbReference type="NCBI Taxonomy" id="51031"/>
    <lineage>
        <taxon>Eukaryota</taxon>
        <taxon>Metazoa</taxon>
        <taxon>Ecdysozoa</taxon>
        <taxon>Nematoda</taxon>
        <taxon>Chromadorea</taxon>
        <taxon>Rhabditida</taxon>
        <taxon>Rhabditina</taxon>
        <taxon>Rhabditomorpha</taxon>
        <taxon>Strongyloidea</taxon>
        <taxon>Ancylostomatidae</taxon>
        <taxon>Bunostominae</taxon>
        <taxon>Necator</taxon>
    </lineage>
</organism>
<feature type="domain" description="AMP-dependent synthetase/ligase" evidence="6">
    <location>
        <begin position="217"/>
        <end position="612"/>
    </location>
</feature>
<dbReference type="PANTHER" id="PTHR24095:SF244">
    <property type="entry name" value="ACETYL-COENZYME A SYNTHETASE"/>
    <property type="match status" value="1"/>
</dbReference>
<dbReference type="InterPro" id="IPR011904">
    <property type="entry name" value="Ac_CoA_lig"/>
</dbReference>
<dbReference type="CDD" id="cd05966">
    <property type="entry name" value="ACS"/>
    <property type="match status" value="1"/>
</dbReference>
<feature type="domain" description="Acetyl-coenzyme A synthetase N-terminal" evidence="8">
    <location>
        <begin position="151"/>
        <end position="210"/>
    </location>
</feature>
<comment type="catalytic activity">
    <reaction evidence="5">
        <text>acetate + ATP + CoA = acetyl-CoA + AMP + diphosphate</text>
        <dbReference type="Rhea" id="RHEA:23176"/>
        <dbReference type="ChEBI" id="CHEBI:30089"/>
        <dbReference type="ChEBI" id="CHEBI:30616"/>
        <dbReference type="ChEBI" id="CHEBI:33019"/>
        <dbReference type="ChEBI" id="CHEBI:57287"/>
        <dbReference type="ChEBI" id="CHEBI:57288"/>
        <dbReference type="ChEBI" id="CHEBI:456215"/>
        <dbReference type="EC" id="6.2.1.1"/>
    </reaction>
</comment>
<dbReference type="PANTHER" id="PTHR24095">
    <property type="entry name" value="ACETYL-COENZYME A SYNTHETASE"/>
    <property type="match status" value="1"/>
</dbReference>
<evidence type="ECO:0000256" key="2">
    <source>
        <dbReference type="ARBA" id="ARBA00022598"/>
    </source>
</evidence>
<comment type="caution">
    <text evidence="9">The sequence shown here is derived from an EMBL/GenBank/DDBJ whole genome shotgun (WGS) entry which is preliminary data.</text>
</comment>
<reference evidence="9 10" key="1">
    <citation type="submission" date="2023-08" db="EMBL/GenBank/DDBJ databases">
        <title>A Necator americanus chromosomal reference genome.</title>
        <authorList>
            <person name="Ilik V."/>
            <person name="Petrzelkova K.J."/>
            <person name="Pardy F."/>
            <person name="Fuh T."/>
            <person name="Niatou-Singa F.S."/>
            <person name="Gouil Q."/>
            <person name="Baker L."/>
            <person name="Ritchie M.E."/>
            <person name="Jex A.R."/>
            <person name="Gazzola D."/>
            <person name="Li H."/>
            <person name="Toshio Fujiwara R."/>
            <person name="Zhan B."/>
            <person name="Aroian R.V."/>
            <person name="Pafco B."/>
            <person name="Schwarz E.M."/>
        </authorList>
    </citation>
    <scope>NUCLEOTIDE SEQUENCE [LARGE SCALE GENOMIC DNA]</scope>
    <source>
        <strain evidence="9 10">Aroian</strain>
        <tissue evidence="9">Whole animal</tissue>
    </source>
</reference>
<sequence length="756" mass="83102">MGLLWPDGRWKTLRNRPSASQDFHYSGVDKMSELVGGWWAEEGKASKTLFIGMMRRSVWTTYVPSTRGKAKRECENASRRHNLMNSIGSRRIARAVSVSGVYALLDLKAAEAMSDVGVKFDLPSTPSPEEEVFLPPAPLLAGAHVAGLQSYREKYRSSINNSDAFWKSVAEELHFSQGTSKGLEWNFDAKRGDVFCRFMDGAKTNISYNCLERNIKRGYGNKVAYIWEGNEPSDGFKITYSELHSQVVNFSAVLRGHGVRKGDVVALYLPMITELAVAMLACARIGAMHSVVFAGFSASSLGARIIDANCCVLVTADGFFRGKKYINLKGIASEAVRIASEGGVNMKSVIIVSHQKRVTVPEGCDSPKEIAMGPNDFNYTVEMAKYKDVNSPVEWMDAESPLFLLYTSGSTGKPKGIQHSTAGYMVYAYFTTKCSFDAHPDEDVYWCTADCGWITGHTYLLYGPLMNGLTSVWFEGVPTHPAPDRMWAVTDKYQVNKLYTSPTAIRALMAMGDEHVKKHSRASLELLGTVGEPINPAAWKWLYNVVGNEKCAIVDTFWQTETGGHMITPLPGATPMKPGSATFPFFGVNPVILDSEGRVIEGPGEGNLCFDRAWPGMLRTVFGDHDRFIKTYFAPFNGYYFTGDGARRDEDGYLWITGRVDDLMNVSGHLLSTAEIESALVAHDKVAEAAVVAAPHDIKGSFPYAFVTLNNGEKMSPSLALELKNMVRKKIGAIAVPEVIQSAPGLPKTRSGKLIS</sequence>
<gene>
    <name evidence="9" type="primary">Necator_chrIII.g10816</name>
    <name evidence="9" type="ORF">RB195_010051</name>
</gene>
<dbReference type="EMBL" id="JAVFWL010000003">
    <property type="protein sequence ID" value="KAK6742554.1"/>
    <property type="molecule type" value="Genomic_DNA"/>
</dbReference>
<dbReference type="Gene3D" id="3.30.300.30">
    <property type="match status" value="1"/>
</dbReference>
<feature type="domain" description="AMP-binding enzyme C-terminal" evidence="7">
    <location>
        <begin position="675"/>
        <end position="753"/>
    </location>
</feature>